<name>A0A433MM73_9BURK</name>
<sequence length="75" mass="8064">MEQALRRQGRTEIGLAPRLRALRAATPPLPGATPAARQSRFRGAPRIGSTGLQPFSQPATPILAACANDECEKWI</sequence>
<reference evidence="2 3" key="1">
    <citation type="submission" date="2018-12" db="EMBL/GenBank/DDBJ databases">
        <title>The genome sequences of Variovorax guangxiensis DSM 27352.</title>
        <authorList>
            <person name="Gao J."/>
            <person name="Sun J."/>
        </authorList>
    </citation>
    <scope>NUCLEOTIDE SEQUENCE [LARGE SCALE GENOMIC DNA]</scope>
    <source>
        <strain evidence="2 3">DSM 27352</strain>
    </source>
</reference>
<accession>A0A433MM73</accession>
<comment type="caution">
    <text evidence="2">The sequence shown here is derived from an EMBL/GenBank/DDBJ whole genome shotgun (WGS) entry which is preliminary data.</text>
</comment>
<evidence type="ECO:0000256" key="1">
    <source>
        <dbReference type="SAM" id="MobiDB-lite"/>
    </source>
</evidence>
<gene>
    <name evidence="2" type="ORF">EJP67_16930</name>
</gene>
<protein>
    <submittedName>
        <fullName evidence="2">Uncharacterized protein</fullName>
    </submittedName>
</protein>
<proteinExistence type="predicted"/>
<dbReference type="EMBL" id="RXFT01000006">
    <property type="protein sequence ID" value="RUR68745.1"/>
    <property type="molecule type" value="Genomic_DNA"/>
</dbReference>
<evidence type="ECO:0000313" key="2">
    <source>
        <dbReference type="EMBL" id="RUR68745.1"/>
    </source>
</evidence>
<feature type="region of interest" description="Disordered" evidence="1">
    <location>
        <begin position="1"/>
        <end position="58"/>
    </location>
</feature>
<dbReference type="Proteomes" id="UP000281118">
    <property type="component" value="Unassembled WGS sequence"/>
</dbReference>
<evidence type="ECO:0000313" key="3">
    <source>
        <dbReference type="Proteomes" id="UP000281118"/>
    </source>
</evidence>
<dbReference type="AlphaFoldDB" id="A0A433MM73"/>
<organism evidence="2 3">
    <name type="scientific">Variovorax guangxiensis</name>
    <dbReference type="NCBI Taxonomy" id="1775474"/>
    <lineage>
        <taxon>Bacteria</taxon>
        <taxon>Pseudomonadati</taxon>
        <taxon>Pseudomonadota</taxon>
        <taxon>Betaproteobacteria</taxon>
        <taxon>Burkholderiales</taxon>
        <taxon>Comamonadaceae</taxon>
        <taxon>Variovorax</taxon>
    </lineage>
</organism>
<feature type="compositionally biased region" description="Low complexity" evidence="1">
    <location>
        <begin position="14"/>
        <end position="37"/>
    </location>
</feature>